<organism evidence="2 3">
    <name type="scientific">Mucilaginibacter ximonensis</name>
    <dbReference type="NCBI Taxonomy" id="538021"/>
    <lineage>
        <taxon>Bacteria</taxon>
        <taxon>Pseudomonadati</taxon>
        <taxon>Bacteroidota</taxon>
        <taxon>Sphingobacteriia</taxon>
        <taxon>Sphingobacteriales</taxon>
        <taxon>Sphingobacteriaceae</taxon>
        <taxon>Mucilaginibacter</taxon>
    </lineage>
</organism>
<dbReference type="Pfam" id="PF01370">
    <property type="entry name" value="Epimerase"/>
    <property type="match status" value="1"/>
</dbReference>
<dbReference type="SUPFAM" id="SSF51735">
    <property type="entry name" value="NAD(P)-binding Rossmann-fold domains"/>
    <property type="match status" value="1"/>
</dbReference>
<dbReference type="PANTHER" id="PTHR48079:SF6">
    <property type="entry name" value="NAD(P)-BINDING DOMAIN-CONTAINING PROTEIN-RELATED"/>
    <property type="match status" value="1"/>
</dbReference>
<dbReference type="InterPro" id="IPR001509">
    <property type="entry name" value="Epimerase_deHydtase"/>
</dbReference>
<comment type="caution">
    <text evidence="2">The sequence shown here is derived from an EMBL/GenBank/DDBJ whole genome shotgun (WGS) entry which is preliminary data.</text>
</comment>
<dbReference type="EMBL" id="JBHUPD010000004">
    <property type="protein sequence ID" value="MFD2874439.1"/>
    <property type="molecule type" value="Genomic_DNA"/>
</dbReference>
<dbReference type="PANTHER" id="PTHR48079">
    <property type="entry name" value="PROTEIN YEEZ"/>
    <property type="match status" value="1"/>
</dbReference>
<dbReference type="Proteomes" id="UP001597557">
    <property type="component" value="Unassembled WGS sequence"/>
</dbReference>
<protein>
    <submittedName>
        <fullName evidence="2">NAD-dependent epimerase/dehydratase family protein</fullName>
    </submittedName>
</protein>
<gene>
    <name evidence="2" type="ORF">ACFS5N_18295</name>
</gene>
<dbReference type="InterPro" id="IPR051783">
    <property type="entry name" value="NAD(P)-dependent_oxidoreduct"/>
</dbReference>
<reference evidence="3" key="1">
    <citation type="journal article" date="2019" name="Int. J. Syst. Evol. Microbiol.">
        <title>The Global Catalogue of Microorganisms (GCM) 10K type strain sequencing project: providing services to taxonomists for standard genome sequencing and annotation.</title>
        <authorList>
            <consortium name="The Broad Institute Genomics Platform"/>
            <consortium name="The Broad Institute Genome Sequencing Center for Infectious Disease"/>
            <person name="Wu L."/>
            <person name="Ma J."/>
        </authorList>
    </citation>
    <scope>NUCLEOTIDE SEQUENCE [LARGE SCALE GENOMIC DNA]</scope>
    <source>
        <strain evidence="3">KCTC 22437</strain>
    </source>
</reference>
<evidence type="ECO:0000313" key="3">
    <source>
        <dbReference type="Proteomes" id="UP001597557"/>
    </source>
</evidence>
<evidence type="ECO:0000313" key="2">
    <source>
        <dbReference type="EMBL" id="MFD2874439.1"/>
    </source>
</evidence>
<evidence type="ECO:0000259" key="1">
    <source>
        <dbReference type="Pfam" id="PF01370"/>
    </source>
</evidence>
<proteinExistence type="predicted"/>
<accession>A0ABW5YGF0</accession>
<dbReference type="RefSeq" id="WP_377189117.1">
    <property type="nucleotide sequence ID" value="NZ_JBHUPD010000004.1"/>
</dbReference>
<dbReference type="InterPro" id="IPR036291">
    <property type="entry name" value="NAD(P)-bd_dom_sf"/>
</dbReference>
<dbReference type="Gene3D" id="3.40.50.720">
    <property type="entry name" value="NAD(P)-binding Rossmann-like Domain"/>
    <property type="match status" value="1"/>
</dbReference>
<keyword evidence="3" id="KW-1185">Reference proteome</keyword>
<sequence length="321" mass="34672">MVLVTGATGFLGSEVAKQLADKGEAVRCTKRTSSVIPALLIPYTQIEWVDADLLDIFALEDSLDGVNQVYHCAAWVSLKQKDKEPMINTNVKGTANLVNLCLGRDVKLVHVSSIAAIGVAKPSELITENHHLDIATEDDGYAISKLESEMEVWRGIAEGLNAVIVNPSLIIGANAGVLGSGQLFETVRKGLKFYTEGTAGFVDVKDVAKCMIALMESDISEQRYIISAENRNYHQLTTEIAQGFGIKPPSILAKPWMMGLAWRAARLASLITGKAPAIDKIAAQASTQTRNFDNSKIKAATGIEFKPISQTILEVCERLSG</sequence>
<name>A0ABW5YGF0_9SPHI</name>
<feature type="domain" description="NAD-dependent epimerase/dehydratase" evidence="1">
    <location>
        <begin position="2"/>
        <end position="218"/>
    </location>
</feature>